<reference evidence="1 2" key="1">
    <citation type="submission" date="2024-09" db="EMBL/GenBank/DDBJ databases">
        <authorList>
            <person name="Sun Q."/>
            <person name="Mori K."/>
        </authorList>
    </citation>
    <scope>NUCLEOTIDE SEQUENCE [LARGE SCALE GENOMIC DNA]</scope>
    <source>
        <strain evidence="1 2">CCM 7706</strain>
    </source>
</reference>
<organism evidence="1 2">
    <name type="scientific">Novosphingobium soli</name>
    <dbReference type="NCBI Taxonomy" id="574956"/>
    <lineage>
        <taxon>Bacteria</taxon>
        <taxon>Pseudomonadati</taxon>
        <taxon>Pseudomonadota</taxon>
        <taxon>Alphaproteobacteria</taxon>
        <taxon>Sphingomonadales</taxon>
        <taxon>Sphingomonadaceae</taxon>
        <taxon>Novosphingobium</taxon>
    </lineage>
</organism>
<dbReference type="RefSeq" id="WP_379486685.1">
    <property type="nucleotide sequence ID" value="NZ_JBHLWK010000009.1"/>
</dbReference>
<comment type="caution">
    <text evidence="1">The sequence shown here is derived from an EMBL/GenBank/DDBJ whole genome shotgun (WGS) entry which is preliminary data.</text>
</comment>
<proteinExistence type="predicted"/>
<gene>
    <name evidence="1" type="ORF">ACFFJC_06510</name>
</gene>
<evidence type="ECO:0000313" key="1">
    <source>
        <dbReference type="EMBL" id="MFC0203920.1"/>
    </source>
</evidence>
<protein>
    <submittedName>
        <fullName evidence="1">Uncharacterized protein</fullName>
    </submittedName>
</protein>
<sequence length="137" mass="15985">MPKLFEGAPQDTWILIARYFYERYSAHGSTETAKSFVFHAIRPASPKAYVSDGRDVLVEERHPCVVMGYTDGFFQVATRNRKSYHTALERTAMFSASDVENARKWRPGADEFSTFPVSYNNFFSSDFEIYNRQLWLW</sequence>
<evidence type="ECO:0000313" key="2">
    <source>
        <dbReference type="Proteomes" id="UP001589798"/>
    </source>
</evidence>
<dbReference type="EMBL" id="JBHLWK010000009">
    <property type="protein sequence ID" value="MFC0203920.1"/>
    <property type="molecule type" value="Genomic_DNA"/>
</dbReference>
<dbReference type="Proteomes" id="UP001589798">
    <property type="component" value="Unassembled WGS sequence"/>
</dbReference>
<name>A0ABV6CT77_9SPHN</name>
<keyword evidence="2" id="KW-1185">Reference proteome</keyword>
<accession>A0ABV6CT77</accession>